<comment type="caution">
    <text evidence="3">The sequence shown here is derived from an EMBL/GenBank/DDBJ whole genome shotgun (WGS) entry which is preliminary data.</text>
</comment>
<dbReference type="Proteomes" id="UP000703893">
    <property type="component" value="Unassembled WGS sequence"/>
</dbReference>
<gene>
    <name evidence="3" type="ORF">FJZ00_04940</name>
</gene>
<protein>
    <recommendedName>
        <fullName evidence="5">Carboxypeptidase regulatory-like domain-containing protein</fullName>
    </recommendedName>
</protein>
<dbReference type="AlphaFoldDB" id="A0A938BMR1"/>
<evidence type="ECO:0000313" key="3">
    <source>
        <dbReference type="EMBL" id="MBM3274474.1"/>
    </source>
</evidence>
<evidence type="ECO:0000256" key="1">
    <source>
        <dbReference type="SAM" id="MobiDB-lite"/>
    </source>
</evidence>
<feature type="chain" id="PRO_5037221408" description="Carboxypeptidase regulatory-like domain-containing protein" evidence="2">
    <location>
        <begin position="25"/>
        <end position="419"/>
    </location>
</feature>
<dbReference type="EMBL" id="VGJX01000228">
    <property type="protein sequence ID" value="MBM3274474.1"/>
    <property type="molecule type" value="Genomic_DNA"/>
</dbReference>
<accession>A0A938BMR1</accession>
<dbReference type="SUPFAM" id="SSF49452">
    <property type="entry name" value="Starch-binding domain-like"/>
    <property type="match status" value="1"/>
</dbReference>
<proteinExistence type="predicted"/>
<feature type="region of interest" description="Disordered" evidence="1">
    <location>
        <begin position="22"/>
        <end position="66"/>
    </location>
</feature>
<feature type="compositionally biased region" description="Basic and acidic residues" evidence="1">
    <location>
        <begin position="51"/>
        <end position="66"/>
    </location>
</feature>
<dbReference type="InterPro" id="IPR013784">
    <property type="entry name" value="Carb-bd-like_fold"/>
</dbReference>
<evidence type="ECO:0000256" key="2">
    <source>
        <dbReference type="SAM" id="SignalP"/>
    </source>
</evidence>
<feature type="compositionally biased region" description="Low complexity" evidence="1">
    <location>
        <begin position="88"/>
        <end position="124"/>
    </location>
</feature>
<dbReference type="PROSITE" id="PS51257">
    <property type="entry name" value="PROKAR_LIPOPROTEIN"/>
    <property type="match status" value="1"/>
</dbReference>
<dbReference type="SUPFAM" id="SSF49464">
    <property type="entry name" value="Carboxypeptidase regulatory domain-like"/>
    <property type="match status" value="1"/>
</dbReference>
<dbReference type="InterPro" id="IPR008969">
    <property type="entry name" value="CarboxyPept-like_regulatory"/>
</dbReference>
<name>A0A938BMR1_9BACT</name>
<reference evidence="3 4" key="1">
    <citation type="submission" date="2019-03" db="EMBL/GenBank/DDBJ databases">
        <title>Lake Tanganyika Metagenome-Assembled Genomes (MAGs).</title>
        <authorList>
            <person name="Tran P."/>
        </authorList>
    </citation>
    <scope>NUCLEOTIDE SEQUENCE [LARGE SCALE GENOMIC DNA]</scope>
    <source>
        <strain evidence="3">K_DeepCast_65m_m2_236</strain>
    </source>
</reference>
<feature type="signal peptide" evidence="2">
    <location>
        <begin position="1"/>
        <end position="24"/>
    </location>
</feature>
<evidence type="ECO:0000313" key="4">
    <source>
        <dbReference type="Proteomes" id="UP000703893"/>
    </source>
</evidence>
<feature type="non-terminal residue" evidence="3">
    <location>
        <position position="419"/>
    </location>
</feature>
<evidence type="ECO:0008006" key="5">
    <source>
        <dbReference type="Google" id="ProtNLM"/>
    </source>
</evidence>
<keyword evidence="2" id="KW-0732">Signal</keyword>
<sequence length="419" mass="42929">MGSTTPRWAAAIVALVAVSLGCSSSNPTGPGQTGGALPGNPGTAPTPKANESVEKQSMKGRVVDARTGEGIGKATVVAVQALESETVSEAAPAAATSGATGSATGSMSATADAAPARAAISRPKAGGKRREPVKVTADDKGNFEIKDLVPGLYAVTGYSKNHVSVTFVGPRPSKDEVTVALPPQGDDSGGYEISGKVVLISRKPAAGVMVGAALPPGLYAGAPAVTDADGGFTLGDLPSGKLLFASWTTGDVGELKTWGVQRDVKVAEGKEKKSGSPQIALRAVAKSIVLSGKVDSANKAIKPRQVQVLLSTEDGTEVPLLTRTPDKDGHFRFSVPAPEEKATYHLVASGVDSAGNATYAHIHKIAGPSFQYDLTLPDLPATPSVVTDTTPEWSWNAAPEVSVYRVRLETTGDDGKTLW</sequence>
<feature type="region of interest" description="Disordered" evidence="1">
    <location>
        <begin position="88"/>
        <end position="134"/>
    </location>
</feature>
<organism evidence="3 4">
    <name type="scientific">Candidatus Tanganyikabacteria bacterium</name>
    <dbReference type="NCBI Taxonomy" id="2961651"/>
    <lineage>
        <taxon>Bacteria</taxon>
        <taxon>Bacillati</taxon>
        <taxon>Candidatus Sericytochromatia</taxon>
        <taxon>Candidatus Tanganyikabacteria</taxon>
    </lineage>
</organism>
<dbReference type="GO" id="GO:0030246">
    <property type="term" value="F:carbohydrate binding"/>
    <property type="evidence" value="ECO:0007669"/>
    <property type="project" value="InterPro"/>
</dbReference>